<evidence type="ECO:0000256" key="3">
    <source>
        <dbReference type="PROSITE-ProRule" id="PRU10141"/>
    </source>
</evidence>
<proteinExistence type="inferred from homology"/>
<evidence type="ECO:0000313" key="7">
    <source>
        <dbReference type="EMBL" id="CAK9062564.1"/>
    </source>
</evidence>
<keyword evidence="2 3" id="KW-0067">ATP-binding</keyword>
<evidence type="ECO:0000256" key="5">
    <source>
        <dbReference type="SAM" id="MobiDB-lite"/>
    </source>
</evidence>
<keyword evidence="8" id="KW-1185">Reference proteome</keyword>
<evidence type="ECO:0000256" key="2">
    <source>
        <dbReference type="ARBA" id="ARBA00022840"/>
    </source>
</evidence>
<keyword evidence="4" id="KW-0723">Serine/threonine-protein kinase</keyword>
<dbReference type="Proteomes" id="UP001642484">
    <property type="component" value="Unassembled WGS sequence"/>
</dbReference>
<keyword evidence="1 3" id="KW-0547">Nucleotide-binding</keyword>
<keyword evidence="4" id="KW-0418">Kinase</keyword>
<evidence type="ECO:0000313" key="8">
    <source>
        <dbReference type="Proteomes" id="UP001642484"/>
    </source>
</evidence>
<sequence>MGQGQSEELQLQSLTEKYSLGKTKLGEGAYGTVWKGTDRQTGNIVAVKQMSKAKLRRGGHKLRDNMGREVVMMRACQHENIAQLLGVFQEEKHVYLVMECCEGGDLGERVIAQKANVTEEQSAEWSRQMCAAVASLHGMRICHRDLKPQNYMLRGSTLKLSDFGLAVFVPQGQSLSDRCGTPGFMSPELHLLPGKSRGYSFPADAWALGLCIYMLIFRHNPFLDSRGFVDESSLLNGRLTFGEDDSSFGLLLQTLNMGWGEENATGRRPEIRELCKQLICVEERRRITTQQALQNPWLAQFGARLRHRKVSCDGQGSRQSSKLSAGGTGNAAGKPMHTCVSRILEALQVGSDRGKLALGTTNLGTLIS</sequence>
<accession>A0ABP0NG92</accession>
<dbReference type="Gene3D" id="1.10.510.10">
    <property type="entry name" value="Transferase(Phosphotransferase) domain 1"/>
    <property type="match status" value="1"/>
</dbReference>
<dbReference type="InterPro" id="IPR011009">
    <property type="entry name" value="Kinase-like_dom_sf"/>
</dbReference>
<feature type="binding site" evidence="3">
    <location>
        <position position="48"/>
    </location>
    <ligand>
        <name>ATP</name>
        <dbReference type="ChEBI" id="CHEBI:30616"/>
    </ligand>
</feature>
<reference evidence="7 8" key="1">
    <citation type="submission" date="2024-02" db="EMBL/GenBank/DDBJ databases">
        <authorList>
            <person name="Chen Y."/>
            <person name="Shah S."/>
            <person name="Dougan E. K."/>
            <person name="Thang M."/>
            <person name="Chan C."/>
        </authorList>
    </citation>
    <scope>NUCLEOTIDE SEQUENCE [LARGE SCALE GENOMIC DNA]</scope>
</reference>
<dbReference type="SMART" id="SM00220">
    <property type="entry name" value="S_TKc"/>
    <property type="match status" value="1"/>
</dbReference>
<evidence type="ECO:0000259" key="6">
    <source>
        <dbReference type="PROSITE" id="PS50011"/>
    </source>
</evidence>
<evidence type="ECO:0000256" key="4">
    <source>
        <dbReference type="RuleBase" id="RU000304"/>
    </source>
</evidence>
<feature type="domain" description="Protein kinase" evidence="6">
    <location>
        <begin position="19"/>
        <end position="298"/>
    </location>
</feature>
<comment type="caution">
    <text evidence="7">The sequence shown here is derived from an EMBL/GenBank/DDBJ whole genome shotgun (WGS) entry which is preliminary data.</text>
</comment>
<dbReference type="PROSITE" id="PS00107">
    <property type="entry name" value="PROTEIN_KINASE_ATP"/>
    <property type="match status" value="1"/>
</dbReference>
<dbReference type="PROSITE" id="PS00108">
    <property type="entry name" value="PROTEIN_KINASE_ST"/>
    <property type="match status" value="1"/>
</dbReference>
<dbReference type="InterPro" id="IPR000719">
    <property type="entry name" value="Prot_kinase_dom"/>
</dbReference>
<gene>
    <name evidence="7" type="ORF">CCMP2556_LOCUS30759</name>
</gene>
<comment type="similarity">
    <text evidence="4">Belongs to the protein kinase superfamily.</text>
</comment>
<dbReference type="Pfam" id="PF00069">
    <property type="entry name" value="Pkinase"/>
    <property type="match status" value="1"/>
</dbReference>
<dbReference type="EMBL" id="CAXAMN010021707">
    <property type="protein sequence ID" value="CAK9062564.1"/>
    <property type="molecule type" value="Genomic_DNA"/>
</dbReference>
<dbReference type="PROSITE" id="PS50011">
    <property type="entry name" value="PROTEIN_KINASE_DOM"/>
    <property type="match status" value="1"/>
</dbReference>
<evidence type="ECO:0000256" key="1">
    <source>
        <dbReference type="ARBA" id="ARBA00022741"/>
    </source>
</evidence>
<protein>
    <recommendedName>
        <fullName evidence="6">Protein kinase domain-containing protein</fullName>
    </recommendedName>
</protein>
<feature type="region of interest" description="Disordered" evidence="5">
    <location>
        <begin position="313"/>
        <end position="332"/>
    </location>
</feature>
<dbReference type="InterPro" id="IPR017441">
    <property type="entry name" value="Protein_kinase_ATP_BS"/>
</dbReference>
<feature type="compositionally biased region" description="Polar residues" evidence="5">
    <location>
        <begin position="314"/>
        <end position="323"/>
    </location>
</feature>
<dbReference type="SUPFAM" id="SSF56112">
    <property type="entry name" value="Protein kinase-like (PK-like)"/>
    <property type="match status" value="1"/>
</dbReference>
<keyword evidence="4" id="KW-0808">Transferase</keyword>
<dbReference type="PANTHER" id="PTHR24347">
    <property type="entry name" value="SERINE/THREONINE-PROTEIN KINASE"/>
    <property type="match status" value="1"/>
</dbReference>
<dbReference type="Gene3D" id="3.30.200.20">
    <property type="entry name" value="Phosphorylase Kinase, domain 1"/>
    <property type="match status" value="1"/>
</dbReference>
<name>A0ABP0NG92_9DINO</name>
<dbReference type="InterPro" id="IPR008271">
    <property type="entry name" value="Ser/Thr_kinase_AS"/>
</dbReference>
<organism evidence="7 8">
    <name type="scientific">Durusdinium trenchii</name>
    <dbReference type="NCBI Taxonomy" id="1381693"/>
    <lineage>
        <taxon>Eukaryota</taxon>
        <taxon>Sar</taxon>
        <taxon>Alveolata</taxon>
        <taxon>Dinophyceae</taxon>
        <taxon>Suessiales</taxon>
        <taxon>Symbiodiniaceae</taxon>
        <taxon>Durusdinium</taxon>
    </lineage>
</organism>